<dbReference type="Gene3D" id="1.20.1640.10">
    <property type="entry name" value="Multidrug efflux transporter AcrB transmembrane domain"/>
    <property type="match status" value="2"/>
</dbReference>
<dbReference type="PANTHER" id="PTHR32063:SF14">
    <property type="entry name" value="BLL4319 PROTEIN"/>
    <property type="match status" value="1"/>
</dbReference>
<evidence type="ECO:0000256" key="1">
    <source>
        <dbReference type="SAM" id="Phobius"/>
    </source>
</evidence>
<evidence type="ECO:0000313" key="2">
    <source>
        <dbReference type="EMBL" id="QPH53683.1"/>
    </source>
</evidence>
<feature type="transmembrane region" description="Helical" evidence="1">
    <location>
        <begin position="878"/>
        <end position="897"/>
    </location>
</feature>
<reference evidence="2 3" key="1">
    <citation type="submission" date="2020-11" db="EMBL/GenBank/DDBJ databases">
        <title>Description of Pontivivens ytuae sp. nov. isolated from deep sea sediment of Mariana Trench.</title>
        <authorList>
            <person name="Wang Z."/>
            <person name="Sun Q.-L."/>
            <person name="Xu X.-D."/>
            <person name="Tang Y.-Z."/>
            <person name="Zhang J."/>
        </authorList>
    </citation>
    <scope>NUCLEOTIDE SEQUENCE [LARGE SCALE GENOMIC DNA]</scope>
    <source>
        <strain evidence="2 3">MT2928</strain>
    </source>
</reference>
<gene>
    <name evidence="2" type="ORF">I0K15_18180</name>
</gene>
<evidence type="ECO:0000313" key="3">
    <source>
        <dbReference type="Proteomes" id="UP000594800"/>
    </source>
</evidence>
<dbReference type="RefSeq" id="WP_196102892.1">
    <property type="nucleotide sequence ID" value="NZ_CP064942.1"/>
</dbReference>
<keyword evidence="1" id="KW-1133">Transmembrane helix</keyword>
<dbReference type="SUPFAM" id="SSF82866">
    <property type="entry name" value="Multidrug efflux transporter AcrB transmembrane domain"/>
    <property type="match status" value="2"/>
</dbReference>
<dbReference type="Gene3D" id="3.30.70.1320">
    <property type="entry name" value="Multidrug efflux transporter AcrB pore domain like"/>
    <property type="match status" value="1"/>
</dbReference>
<organism evidence="2 3">
    <name type="scientific">Pontivivens ytuae</name>
    <dbReference type="NCBI Taxonomy" id="2789856"/>
    <lineage>
        <taxon>Bacteria</taxon>
        <taxon>Pseudomonadati</taxon>
        <taxon>Pseudomonadota</taxon>
        <taxon>Alphaproteobacteria</taxon>
        <taxon>Rhodobacterales</taxon>
        <taxon>Paracoccaceae</taxon>
        <taxon>Pontivivens</taxon>
    </lineage>
</organism>
<dbReference type="EMBL" id="CP064942">
    <property type="protein sequence ID" value="QPH53683.1"/>
    <property type="molecule type" value="Genomic_DNA"/>
</dbReference>
<dbReference type="Gene3D" id="3.30.2090.10">
    <property type="entry name" value="Multidrug efflux transporter AcrB TolC docking domain, DN and DC subdomains"/>
    <property type="match status" value="2"/>
</dbReference>
<keyword evidence="3" id="KW-1185">Reference proteome</keyword>
<dbReference type="InterPro" id="IPR001036">
    <property type="entry name" value="Acrflvin-R"/>
</dbReference>
<feature type="transmembrane region" description="Helical" evidence="1">
    <location>
        <begin position="848"/>
        <end position="866"/>
    </location>
</feature>
<dbReference type="KEGG" id="poz:I0K15_18180"/>
<dbReference type="SUPFAM" id="SSF82693">
    <property type="entry name" value="Multidrug efflux transporter AcrB pore domain, PN1, PN2, PC1 and PC2 subdomains"/>
    <property type="match status" value="3"/>
</dbReference>
<feature type="transmembrane region" description="Helical" evidence="1">
    <location>
        <begin position="946"/>
        <end position="967"/>
    </location>
</feature>
<dbReference type="PRINTS" id="PR00702">
    <property type="entry name" value="ACRIFLAVINRP"/>
</dbReference>
<dbReference type="Pfam" id="PF00873">
    <property type="entry name" value="ACR_tran"/>
    <property type="match status" value="1"/>
</dbReference>
<dbReference type="Proteomes" id="UP000594800">
    <property type="component" value="Chromosome"/>
</dbReference>
<feature type="transmembrane region" description="Helical" evidence="1">
    <location>
        <begin position="463"/>
        <end position="485"/>
    </location>
</feature>
<dbReference type="PANTHER" id="PTHR32063">
    <property type="match status" value="1"/>
</dbReference>
<sequence>MISIEAFARNALVTGILSVLLFASGVLAYLALPVREYPDTETPIVTVQTDYRGAAAAVVETRVTREIEERLGGLTGLRTMESTSQDGRSSIRLEFDLDRDVDVAASDVRDRVGRAMADLPPGIDPPVVTRVDADASPIMWFNLASDRLSPMELTDYARDVIAERLSALPGVGNVIISGGMDRTLRIWLDPDALAGRGLTVTDVEDALRRQNVEVPAGRIDGAERYLAMRIARGFDTTDDMRNMIIHHAADRGTTRLGDVADVEIGPRDTRAEFRGNGEPMVGIGTVRRSGANAVEVAENVRAEVELIRAALPAGLTLATSYDSTFFIGAALQEVGMTLAMAAIMVIAVIWAFLGSWRTTVVPAITVPLSVVATFTVLWAMGYSLNLVTLLALVLAIGLVVDDAIVVIENIQRRLDDGVPPMKAAIEGTRQVAGAVASTTLVLIAVFVPIAFMDGNLGRVFTELAVAVSAAVMFSSVIALTLAPMLSARLLRPAAVPPRPGGRSTRLYAGVVGALAARPIVAVAVVLAAFAGIWRLGTSLPEQFAPPEDRGRFSVAMTAPEGASYAYAQSVMRAVEDRLLPYHESGEAIRVLVRTPARIDGREIYNSGWVTMVLDPWDVRTRSAQDMIAEVRETLSGIPGVRFAVFGPRPFNIREGAPVQVVLGGATYADLAQAQEAVMRRARDNPGLTSIRTDYEETKPQIDLFIDTERAAALGISVLDIGRALETAMGGREVTTFPFNGEELDVIVQLSGDERRQPADLDRLALRAAETGAVVPLSSLVHLEETVTAPQLPRTDRMRTVTITADLVGDYTLAEALAFIEQAIAEEAPETVTRVSYKGESREFVEAGAAVYVTLGAALGLVYLVLVVQFGSLIRPASILLGVPLAMGGGLLGLHLTAGSLNVYSQIGLLMLVGLAAKNGILVVEFARQLEAEGRSARNAAVEAARLRARPILMTGLSTAAGALPMVLASGAGSEARIEIGTVVLAGVAASTLLTLVIVPALFVQFPGRKTEVRSTDWVESRHHSG</sequence>
<feature type="transmembrane region" description="Helical" evidence="1">
    <location>
        <begin position="506"/>
        <end position="533"/>
    </location>
</feature>
<feature type="transmembrane region" description="Helical" evidence="1">
    <location>
        <begin position="360"/>
        <end position="380"/>
    </location>
</feature>
<accession>A0A7S9LR25</accession>
<dbReference type="Gene3D" id="3.30.70.1430">
    <property type="entry name" value="Multidrug efflux transporter AcrB pore domain"/>
    <property type="match status" value="2"/>
</dbReference>
<dbReference type="GO" id="GO:0005886">
    <property type="term" value="C:plasma membrane"/>
    <property type="evidence" value="ECO:0007669"/>
    <property type="project" value="TreeGrafter"/>
</dbReference>
<feature type="transmembrane region" description="Helical" evidence="1">
    <location>
        <begin position="979"/>
        <end position="1003"/>
    </location>
</feature>
<proteinExistence type="predicted"/>
<dbReference type="InterPro" id="IPR027463">
    <property type="entry name" value="AcrB_DN_DC_subdom"/>
</dbReference>
<keyword evidence="1" id="KW-0472">Membrane</keyword>
<dbReference type="GO" id="GO:0042910">
    <property type="term" value="F:xenobiotic transmembrane transporter activity"/>
    <property type="evidence" value="ECO:0007669"/>
    <property type="project" value="TreeGrafter"/>
</dbReference>
<dbReference type="Gene3D" id="3.30.70.1440">
    <property type="entry name" value="Multidrug efflux transporter AcrB pore domain"/>
    <property type="match status" value="1"/>
</dbReference>
<name>A0A7S9LR25_9RHOB</name>
<feature type="transmembrane region" description="Helical" evidence="1">
    <location>
        <begin position="431"/>
        <end position="451"/>
    </location>
</feature>
<keyword evidence="1" id="KW-0812">Transmembrane</keyword>
<feature type="transmembrane region" description="Helical" evidence="1">
    <location>
        <begin position="334"/>
        <end position="353"/>
    </location>
</feature>
<protein>
    <submittedName>
        <fullName evidence="2">Efflux RND transporter permease subunit</fullName>
    </submittedName>
</protein>
<feature type="transmembrane region" description="Helical" evidence="1">
    <location>
        <begin position="903"/>
        <end position="926"/>
    </location>
</feature>
<feature type="transmembrane region" description="Helical" evidence="1">
    <location>
        <begin position="386"/>
        <end position="410"/>
    </location>
</feature>
<dbReference type="SUPFAM" id="SSF82714">
    <property type="entry name" value="Multidrug efflux transporter AcrB TolC docking domain, DN and DC subdomains"/>
    <property type="match status" value="2"/>
</dbReference>
<dbReference type="AlphaFoldDB" id="A0A7S9LR25"/>